<proteinExistence type="inferred from homology"/>
<comment type="similarity">
    <text evidence="1">Belongs to the VPS25 family.</text>
</comment>
<protein>
    <recommendedName>
        <fullName evidence="6">Vacuolar protein-sorting-associated protein 25</fullName>
    </recommendedName>
</protein>
<dbReference type="Pfam" id="PF05871">
    <property type="entry name" value="ESCRT-II"/>
    <property type="match status" value="1"/>
</dbReference>
<dbReference type="GO" id="GO:0000814">
    <property type="term" value="C:ESCRT II complex"/>
    <property type="evidence" value="ECO:0007669"/>
    <property type="project" value="InterPro"/>
</dbReference>
<sequence length="187" mass="21358">MPMPLPPIYSFPPLYTRQPNSIIRRQQISSWMDLILQYAKSRNAWCMSAEGCIVTEGSESVQESIFVNNEIERSVPQVFINEIWSTMCQEGKAIGTDKGKKESPTYYILWRTVDSWASLILQWFESAGKLQQVVTIYELSQGDESIGWEFHGMPEPLTADCLKPLCHRHRATIVNDEYGKPVAVKVV</sequence>
<dbReference type="InterPro" id="IPR014041">
    <property type="entry name" value="ESCRT-II_cplx_Vps25-sub_N"/>
</dbReference>
<keyword evidence="2" id="KW-0813">Transport</keyword>
<evidence type="ECO:0000256" key="2">
    <source>
        <dbReference type="ARBA" id="ARBA00022448"/>
    </source>
</evidence>
<gene>
    <name evidence="4" type="ORF">ZYGR_0AD05050</name>
</gene>
<dbReference type="GO" id="GO:0043328">
    <property type="term" value="P:protein transport to vacuole involved in ubiquitin-dependent protein catabolic process via the multivesicular body sorting pathway"/>
    <property type="evidence" value="ECO:0007669"/>
    <property type="project" value="TreeGrafter"/>
</dbReference>
<dbReference type="PANTHER" id="PTHR13149">
    <property type="entry name" value="VACUOLAR PROTEIN SORTING-ASSOCIATED PROTEIN VPS25"/>
    <property type="match status" value="1"/>
</dbReference>
<dbReference type="PANTHER" id="PTHR13149:SF0">
    <property type="entry name" value="VACUOLAR PROTEIN-SORTING-ASSOCIATED PROTEIN 25"/>
    <property type="match status" value="1"/>
</dbReference>
<organism evidence="4 5">
    <name type="scientific">Zygosaccharomyces rouxii</name>
    <dbReference type="NCBI Taxonomy" id="4956"/>
    <lineage>
        <taxon>Eukaryota</taxon>
        <taxon>Fungi</taxon>
        <taxon>Dikarya</taxon>
        <taxon>Ascomycota</taxon>
        <taxon>Saccharomycotina</taxon>
        <taxon>Saccharomycetes</taxon>
        <taxon>Saccharomycetales</taxon>
        <taxon>Saccharomycetaceae</taxon>
        <taxon>Zygosaccharomyces</taxon>
    </lineage>
</organism>
<dbReference type="EMBL" id="BDGX01000030">
    <property type="protein sequence ID" value="GAV51322.1"/>
    <property type="molecule type" value="Genomic_DNA"/>
</dbReference>
<dbReference type="Gene3D" id="1.10.10.10">
    <property type="entry name" value="Winged helix-like DNA-binding domain superfamily/Winged helix DNA-binding domain"/>
    <property type="match status" value="1"/>
</dbReference>
<dbReference type="GO" id="GO:0042803">
    <property type="term" value="F:protein homodimerization activity"/>
    <property type="evidence" value="ECO:0007669"/>
    <property type="project" value="TreeGrafter"/>
</dbReference>
<dbReference type="InterPro" id="IPR008570">
    <property type="entry name" value="ESCRT-II_cplx_Vps25-sub"/>
</dbReference>
<dbReference type="SUPFAM" id="SSF46785">
    <property type="entry name" value="Winged helix' DNA-binding domain"/>
    <property type="match status" value="2"/>
</dbReference>
<evidence type="ECO:0000313" key="4">
    <source>
        <dbReference type="EMBL" id="GAV51322.1"/>
    </source>
</evidence>
<evidence type="ECO:0000313" key="5">
    <source>
        <dbReference type="Proteomes" id="UP000187013"/>
    </source>
</evidence>
<dbReference type="Proteomes" id="UP000187013">
    <property type="component" value="Unassembled WGS sequence"/>
</dbReference>
<evidence type="ECO:0000256" key="3">
    <source>
        <dbReference type="ARBA" id="ARBA00022927"/>
    </source>
</evidence>
<name>A0A1Q3A6J1_ZYGRO</name>
<reference evidence="4 5" key="1">
    <citation type="submission" date="2016-08" db="EMBL/GenBank/DDBJ databases">
        <title>Draft genome sequence of allopolyploid Zygosaccharomyces rouxii.</title>
        <authorList>
            <person name="Watanabe J."/>
            <person name="Uehara K."/>
            <person name="Mogi Y."/>
            <person name="Tsukioka Y."/>
        </authorList>
    </citation>
    <scope>NUCLEOTIDE SEQUENCE [LARGE SCALE GENOMIC DNA]</scope>
    <source>
        <strain evidence="4 5">NBRC 110957</strain>
    </source>
</reference>
<dbReference type="Gene3D" id="1.10.10.570">
    <property type="entry name" value="Winged helix' DNA-binding domain. Chain C. Domain 1"/>
    <property type="match status" value="1"/>
</dbReference>
<dbReference type="InterPro" id="IPR036388">
    <property type="entry name" value="WH-like_DNA-bd_sf"/>
</dbReference>
<evidence type="ECO:0000256" key="1">
    <source>
        <dbReference type="ARBA" id="ARBA00009674"/>
    </source>
</evidence>
<keyword evidence="3" id="KW-0653">Protein transport</keyword>
<dbReference type="eggNOG" id="KOG4068">
    <property type="taxonomic scope" value="Eukaryota"/>
</dbReference>
<dbReference type="OrthoDB" id="245150at2759"/>
<dbReference type="AlphaFoldDB" id="A0A1Q3A6J1"/>
<comment type="caution">
    <text evidence="4">The sequence shown here is derived from an EMBL/GenBank/DDBJ whole genome shotgun (WGS) entry which is preliminary data.</text>
</comment>
<evidence type="ECO:0008006" key="6">
    <source>
        <dbReference type="Google" id="ProtNLM"/>
    </source>
</evidence>
<dbReference type="GO" id="GO:0005198">
    <property type="term" value="F:structural molecule activity"/>
    <property type="evidence" value="ECO:0007669"/>
    <property type="project" value="TreeGrafter"/>
</dbReference>
<accession>A0A1Q3A6J1</accession>
<dbReference type="InterPro" id="IPR036390">
    <property type="entry name" value="WH_DNA-bd_sf"/>
</dbReference>